<reference evidence="1" key="1">
    <citation type="submission" date="2016-05" db="EMBL/GenBank/DDBJ databases">
        <authorList>
            <person name="Lavstsen T."/>
            <person name="Jespersen J.S."/>
        </authorList>
    </citation>
    <scope>NUCLEOTIDE SEQUENCE</scope>
    <source>
        <tissue evidence="1">Brain</tissue>
    </source>
</reference>
<feature type="non-terminal residue" evidence="1">
    <location>
        <position position="1"/>
    </location>
</feature>
<name>A0A1A8IWN9_NOTKU</name>
<organism evidence="1">
    <name type="scientific">Nothobranchius kuhntae</name>
    <name type="common">Beira killifish</name>
    <dbReference type="NCBI Taxonomy" id="321403"/>
    <lineage>
        <taxon>Eukaryota</taxon>
        <taxon>Metazoa</taxon>
        <taxon>Chordata</taxon>
        <taxon>Craniata</taxon>
        <taxon>Vertebrata</taxon>
        <taxon>Euteleostomi</taxon>
        <taxon>Actinopterygii</taxon>
        <taxon>Neopterygii</taxon>
        <taxon>Teleostei</taxon>
        <taxon>Neoteleostei</taxon>
        <taxon>Acanthomorphata</taxon>
        <taxon>Ovalentaria</taxon>
        <taxon>Atherinomorphae</taxon>
        <taxon>Cyprinodontiformes</taxon>
        <taxon>Nothobranchiidae</taxon>
        <taxon>Nothobranchius</taxon>
    </lineage>
</organism>
<dbReference type="EMBL" id="HAED01015335">
    <property type="protein sequence ID" value="SBR01780.1"/>
    <property type="molecule type" value="Transcribed_RNA"/>
</dbReference>
<gene>
    <name evidence="1" type="primary">Nfu_g_1_019455</name>
</gene>
<feature type="non-terminal residue" evidence="1">
    <location>
        <position position="76"/>
    </location>
</feature>
<evidence type="ECO:0000313" key="1">
    <source>
        <dbReference type="EMBL" id="SBR01780.1"/>
    </source>
</evidence>
<accession>A0A1A8IWN9</accession>
<reference evidence="1" key="2">
    <citation type="submission" date="2016-06" db="EMBL/GenBank/DDBJ databases">
        <title>The genome of a short-lived fish provides insights into sex chromosome evolution and the genetic control of aging.</title>
        <authorList>
            <person name="Reichwald K."/>
            <person name="Felder M."/>
            <person name="Petzold A."/>
            <person name="Koch P."/>
            <person name="Groth M."/>
            <person name="Platzer M."/>
        </authorList>
    </citation>
    <scope>NUCLEOTIDE SEQUENCE</scope>
    <source>
        <tissue evidence="1">Brain</tissue>
    </source>
</reference>
<dbReference type="AlphaFoldDB" id="A0A1A8IWN9"/>
<protein>
    <submittedName>
        <fullName evidence="1">Uncharacterized protein</fullName>
    </submittedName>
</protein>
<sequence length="76" mass="8637">KKAGIQKCLSGEWPFVRTIRAFILLVNCRNFLSAFVAQLSGTVVIPDTNDGFLHVQINFCTFLPLKRMCFCTQLKK</sequence>
<proteinExistence type="predicted"/>